<dbReference type="Pfam" id="PF13534">
    <property type="entry name" value="Fer4_17"/>
    <property type="match status" value="1"/>
</dbReference>
<evidence type="ECO:0000256" key="3">
    <source>
        <dbReference type="ARBA" id="ARBA00022723"/>
    </source>
</evidence>
<evidence type="ECO:0000259" key="10">
    <source>
        <dbReference type="Pfam" id="PF13375"/>
    </source>
</evidence>
<gene>
    <name evidence="11" type="ORF">J2Z35_001964</name>
</gene>
<dbReference type="Gene3D" id="3.40.50.11540">
    <property type="entry name" value="NADH-ubiquinone oxidoreductase 51kDa subunit"/>
    <property type="match status" value="1"/>
</dbReference>
<dbReference type="Pfam" id="PF13375">
    <property type="entry name" value="RnfC_N"/>
    <property type="match status" value="1"/>
</dbReference>
<evidence type="ECO:0000313" key="11">
    <source>
        <dbReference type="EMBL" id="MBP2028163.1"/>
    </source>
</evidence>
<keyword evidence="6" id="KW-0408">Iron</keyword>
<dbReference type="InterPro" id="IPR017900">
    <property type="entry name" value="4Fe4S_Fe_S_CS"/>
</dbReference>
<dbReference type="InterPro" id="IPR010208">
    <property type="entry name" value="Ion_transpt_RnfC/RsxC"/>
</dbReference>
<dbReference type="PANTHER" id="PTHR43034">
    <property type="entry name" value="ION-TRANSLOCATING OXIDOREDUCTASE COMPLEX SUBUNIT C"/>
    <property type="match status" value="1"/>
</dbReference>
<proteinExistence type="predicted"/>
<feature type="domain" description="Soluble ligand binding" evidence="9">
    <location>
        <begin position="158"/>
        <end position="204"/>
    </location>
</feature>
<dbReference type="PIRSF" id="PIRSF036408">
    <property type="entry name" value="PduS_prd"/>
    <property type="match status" value="1"/>
</dbReference>
<dbReference type="Gene3D" id="3.10.20.600">
    <property type="match status" value="1"/>
</dbReference>
<keyword evidence="5" id="KW-0249">Electron transport</keyword>
<dbReference type="EMBL" id="JAGGLI010000022">
    <property type="protein sequence ID" value="MBP2028163.1"/>
    <property type="molecule type" value="Genomic_DNA"/>
</dbReference>
<evidence type="ECO:0000256" key="5">
    <source>
        <dbReference type="ARBA" id="ARBA00022982"/>
    </source>
</evidence>
<protein>
    <submittedName>
        <fullName evidence="11">Na+-translocating ferredoxin:NAD+ oxidoreductase RnfC subunit</fullName>
    </submittedName>
</protein>
<dbReference type="PROSITE" id="PS00198">
    <property type="entry name" value="4FE4S_FER_1"/>
    <property type="match status" value="1"/>
</dbReference>
<dbReference type="SUPFAM" id="SSF142984">
    <property type="entry name" value="Nqo1 middle domain-like"/>
    <property type="match status" value="1"/>
</dbReference>
<evidence type="ECO:0000256" key="2">
    <source>
        <dbReference type="ARBA" id="ARBA00022485"/>
    </source>
</evidence>
<name>A0ABS4KK66_9FIRM</name>
<feature type="domain" description="NADH-ubiquinone oxidoreductase 51kDa subunit FMN-binding" evidence="8">
    <location>
        <begin position="7"/>
        <end position="149"/>
    </location>
</feature>
<dbReference type="SUPFAM" id="SSF46548">
    <property type="entry name" value="alpha-helical ferredoxin"/>
    <property type="match status" value="1"/>
</dbReference>
<evidence type="ECO:0000256" key="6">
    <source>
        <dbReference type="ARBA" id="ARBA00023004"/>
    </source>
</evidence>
<keyword evidence="3" id="KW-0479">Metal-binding</keyword>
<keyword evidence="7" id="KW-0411">Iron-sulfur</keyword>
<dbReference type="Proteomes" id="UP001314903">
    <property type="component" value="Unassembled WGS sequence"/>
</dbReference>
<dbReference type="SUPFAM" id="SSF142019">
    <property type="entry name" value="Nqo1 FMN-binding domain-like"/>
    <property type="match status" value="1"/>
</dbReference>
<evidence type="ECO:0000313" key="12">
    <source>
        <dbReference type="Proteomes" id="UP001314903"/>
    </source>
</evidence>
<keyword evidence="12" id="KW-1185">Reference proteome</keyword>
<sequence length="439" mass="48201">MTFLETIKASGVVGAGGAGFPTHVKLNAKADILIINAIECEPLLETDKYLIRNFPEDLVKGTEKIGSEISAKRKVIALKSKNKKEIAKVREAIQNLNLDIEVKEVGNFYPAGDEQMLVREVAGVTILPTQIPLSKGIVVTNVATVLDVMSEMPVTHRVITVTGEVNSPTLIKVPVGTSIKECLELAGGPKIHGFKVILGGPMMGKPCNEEDISTTYVTKTLGGIIVLPEDHAIINRHNLSIKHILSRAASACIQCRMCTDLCPRYLNGHPLYPHLVMRAAAFSDTKGESCKSAMLCCECGICEMYACPMGLSPKTINQYVKTEFLKENVRWENKEGLEYEVSDMREYRKVPTERLIRRLDLSKYVKHSFDDVIEYEPSRAIISLKQHIGAPATPIVDEGEYVVKGQLIASIGESLGANVHSSIDGLVSVKEGYIIVEKR</sequence>
<keyword evidence="1" id="KW-0813">Transport</keyword>
<organism evidence="11 12">
    <name type="scientific">Acetoanaerobium pronyense</name>
    <dbReference type="NCBI Taxonomy" id="1482736"/>
    <lineage>
        <taxon>Bacteria</taxon>
        <taxon>Bacillati</taxon>
        <taxon>Bacillota</taxon>
        <taxon>Clostridia</taxon>
        <taxon>Peptostreptococcales</taxon>
        <taxon>Filifactoraceae</taxon>
        <taxon>Acetoanaerobium</taxon>
    </lineage>
</organism>
<evidence type="ECO:0000256" key="7">
    <source>
        <dbReference type="ARBA" id="ARBA00023014"/>
    </source>
</evidence>
<keyword evidence="2" id="KW-0004">4Fe-4S</keyword>
<accession>A0ABS4KK66</accession>
<feature type="domain" description="RnfC Barrel sandwich hybrid" evidence="10">
    <location>
        <begin position="377"/>
        <end position="428"/>
    </location>
</feature>
<evidence type="ECO:0000256" key="1">
    <source>
        <dbReference type="ARBA" id="ARBA00022448"/>
    </source>
</evidence>
<evidence type="ECO:0000259" key="9">
    <source>
        <dbReference type="Pfam" id="PF10531"/>
    </source>
</evidence>
<dbReference type="Pfam" id="PF01512">
    <property type="entry name" value="Complex1_51K"/>
    <property type="match status" value="1"/>
</dbReference>
<dbReference type="PANTHER" id="PTHR43034:SF2">
    <property type="entry name" value="ION-TRANSLOCATING OXIDOREDUCTASE COMPLEX SUBUNIT C"/>
    <property type="match status" value="1"/>
</dbReference>
<dbReference type="RefSeq" id="WP_209661216.1">
    <property type="nucleotide sequence ID" value="NZ_JAGGLI010000022.1"/>
</dbReference>
<dbReference type="InterPro" id="IPR026902">
    <property type="entry name" value="RnfC_N"/>
</dbReference>
<evidence type="ECO:0000256" key="4">
    <source>
        <dbReference type="ARBA" id="ARBA00022737"/>
    </source>
</evidence>
<evidence type="ECO:0000259" key="8">
    <source>
        <dbReference type="Pfam" id="PF01512"/>
    </source>
</evidence>
<dbReference type="Pfam" id="PF10531">
    <property type="entry name" value="SLBB"/>
    <property type="match status" value="1"/>
</dbReference>
<reference evidence="11 12" key="1">
    <citation type="submission" date="2021-03" db="EMBL/GenBank/DDBJ databases">
        <title>Genomic Encyclopedia of Type Strains, Phase IV (KMG-IV): sequencing the most valuable type-strain genomes for metagenomic binning, comparative biology and taxonomic classification.</title>
        <authorList>
            <person name="Goeker M."/>
        </authorList>
    </citation>
    <scope>NUCLEOTIDE SEQUENCE [LARGE SCALE GENOMIC DNA]</scope>
    <source>
        <strain evidence="11 12">DSM 27512</strain>
    </source>
</reference>
<dbReference type="InterPro" id="IPR019554">
    <property type="entry name" value="Soluble_ligand-bd"/>
</dbReference>
<comment type="caution">
    <text evidence="11">The sequence shown here is derived from an EMBL/GenBank/DDBJ whole genome shotgun (WGS) entry which is preliminary data.</text>
</comment>
<keyword evidence="4" id="KW-0677">Repeat</keyword>
<dbReference type="InterPro" id="IPR011538">
    <property type="entry name" value="Nuo51_FMN-bd"/>
</dbReference>
<dbReference type="InterPro" id="IPR037225">
    <property type="entry name" value="Nuo51_FMN-bd_sf"/>
</dbReference>
<dbReference type="InterPro" id="IPR017054">
    <property type="entry name" value="PduS"/>
</dbReference>